<accession>A0A398CQ17</accession>
<organism evidence="2 3">
    <name type="scientific">Cohnella faecalis</name>
    <dbReference type="NCBI Taxonomy" id="2315694"/>
    <lineage>
        <taxon>Bacteria</taxon>
        <taxon>Bacillati</taxon>
        <taxon>Bacillota</taxon>
        <taxon>Bacilli</taxon>
        <taxon>Bacillales</taxon>
        <taxon>Paenibacillaceae</taxon>
        <taxon>Cohnella</taxon>
    </lineage>
</organism>
<dbReference type="SUPFAM" id="SSF51658">
    <property type="entry name" value="Xylose isomerase-like"/>
    <property type="match status" value="1"/>
</dbReference>
<dbReference type="EMBL" id="QXJM01000040">
    <property type="protein sequence ID" value="RIE01074.1"/>
    <property type="molecule type" value="Genomic_DNA"/>
</dbReference>
<reference evidence="2 3" key="1">
    <citation type="submission" date="2018-09" db="EMBL/GenBank/DDBJ databases">
        <title>Cohnella cavernae sp. nov., isolated from a karst cave.</title>
        <authorList>
            <person name="Zhu H."/>
        </authorList>
    </citation>
    <scope>NUCLEOTIDE SEQUENCE [LARGE SCALE GENOMIC DNA]</scope>
    <source>
        <strain evidence="2 3">K2E09-144</strain>
    </source>
</reference>
<dbReference type="Proteomes" id="UP000266340">
    <property type="component" value="Unassembled WGS sequence"/>
</dbReference>
<dbReference type="PANTHER" id="PTHR12110">
    <property type="entry name" value="HYDROXYPYRUVATE ISOMERASE"/>
    <property type="match status" value="1"/>
</dbReference>
<evidence type="ECO:0000313" key="2">
    <source>
        <dbReference type="EMBL" id="RIE01074.1"/>
    </source>
</evidence>
<dbReference type="InterPro" id="IPR050312">
    <property type="entry name" value="IolE/XylAMocC-like"/>
</dbReference>
<dbReference type="InterPro" id="IPR036237">
    <property type="entry name" value="Xyl_isomerase-like_sf"/>
</dbReference>
<protein>
    <submittedName>
        <fullName evidence="2">Sugar phosphate isomerase/epimerase</fullName>
    </submittedName>
</protein>
<dbReference type="RefSeq" id="WP_119151339.1">
    <property type="nucleotide sequence ID" value="NZ_JBHSOV010000014.1"/>
</dbReference>
<dbReference type="OrthoDB" id="9779184at2"/>
<gene>
    <name evidence="2" type="ORF">D3H35_21865</name>
</gene>
<sequence length="310" mass="35484">MKLGFYGNYTPETVKFASEVGFKCMELSAWPKSSLNADTISDRRIEEIQQDLQAHDIEISTLGYYPNFLDPNKAHSDEAQRYFIKLLDLAVKMNVRTVSTFAGRHPGLSVEKNIPLFKEVFSRFCEEAEKRNIRIAMENCPMMNHVTSEGLNIAYSPEIWQVLFDAVPSDHLGLEIDPSHMVWQGIDYVKAIHEFGHKIFHAHAKDMEILHDVKARSGQFGTLFRNIDDLGHGWWRARTPGWGDVKWDKYITALIEVNYTGNIDIEHEDDVFAKTIDMGEITEESDIVNNYVQDRNGLILGYKTLSALIP</sequence>
<dbReference type="AlphaFoldDB" id="A0A398CQ17"/>
<feature type="domain" description="Xylose isomerase-like TIM barrel" evidence="1">
    <location>
        <begin position="15"/>
        <end position="271"/>
    </location>
</feature>
<name>A0A398CQ17_9BACL</name>
<comment type="caution">
    <text evidence="2">The sequence shown here is derived from an EMBL/GenBank/DDBJ whole genome shotgun (WGS) entry which is preliminary data.</text>
</comment>
<dbReference type="InterPro" id="IPR013022">
    <property type="entry name" value="Xyl_isomerase-like_TIM-brl"/>
</dbReference>
<evidence type="ECO:0000313" key="3">
    <source>
        <dbReference type="Proteomes" id="UP000266340"/>
    </source>
</evidence>
<evidence type="ECO:0000259" key="1">
    <source>
        <dbReference type="Pfam" id="PF01261"/>
    </source>
</evidence>
<keyword evidence="3" id="KW-1185">Reference proteome</keyword>
<keyword evidence="2" id="KW-0413">Isomerase</keyword>
<dbReference type="Pfam" id="PF01261">
    <property type="entry name" value="AP_endonuc_2"/>
    <property type="match status" value="1"/>
</dbReference>
<dbReference type="PANTHER" id="PTHR12110:SF21">
    <property type="entry name" value="XYLOSE ISOMERASE-LIKE TIM BARREL DOMAIN-CONTAINING PROTEIN"/>
    <property type="match status" value="1"/>
</dbReference>
<dbReference type="Gene3D" id="3.20.20.150">
    <property type="entry name" value="Divalent-metal-dependent TIM barrel enzymes"/>
    <property type="match status" value="1"/>
</dbReference>
<dbReference type="GO" id="GO:0016853">
    <property type="term" value="F:isomerase activity"/>
    <property type="evidence" value="ECO:0007669"/>
    <property type="project" value="UniProtKB-KW"/>
</dbReference>
<proteinExistence type="predicted"/>